<reference evidence="3" key="1">
    <citation type="journal article" date="2017" name="Plant J.">
        <title>The pomegranate (Punica granatum L.) genome and the genomics of punicalagin biosynthesis.</title>
        <authorList>
            <person name="Qin G."/>
            <person name="Xu C."/>
            <person name="Ming R."/>
            <person name="Tang H."/>
            <person name="Guyot R."/>
            <person name="Kramer E.M."/>
            <person name="Hu Y."/>
            <person name="Yi X."/>
            <person name="Qi Y."/>
            <person name="Xu X."/>
            <person name="Gao Z."/>
            <person name="Pan H."/>
            <person name="Jian J."/>
            <person name="Tian Y."/>
            <person name="Yue Z."/>
            <person name="Xu Y."/>
        </authorList>
    </citation>
    <scope>NUCLEOTIDE SEQUENCE [LARGE SCALE GENOMIC DNA]</scope>
    <source>
        <strain evidence="3">cv. Dabenzi</strain>
    </source>
</reference>
<dbReference type="PANTHER" id="PTHR47584:SF14">
    <property type="entry name" value="L10-INTERACTING MYB DOMAIN-CONTAINING PROTEIN-LIKE"/>
    <property type="match status" value="1"/>
</dbReference>
<evidence type="ECO:0000313" key="2">
    <source>
        <dbReference type="EMBL" id="OWM64037.1"/>
    </source>
</evidence>
<dbReference type="Pfam" id="PF12776">
    <property type="entry name" value="Myb_DNA-bind_3"/>
    <property type="match status" value="1"/>
</dbReference>
<evidence type="ECO:0000313" key="3">
    <source>
        <dbReference type="Proteomes" id="UP000197138"/>
    </source>
</evidence>
<dbReference type="PANTHER" id="PTHR47584">
    <property type="match status" value="1"/>
</dbReference>
<dbReference type="InterPro" id="IPR045026">
    <property type="entry name" value="LIMYB"/>
</dbReference>
<organism evidence="2 3">
    <name type="scientific">Punica granatum</name>
    <name type="common">Pomegranate</name>
    <dbReference type="NCBI Taxonomy" id="22663"/>
    <lineage>
        <taxon>Eukaryota</taxon>
        <taxon>Viridiplantae</taxon>
        <taxon>Streptophyta</taxon>
        <taxon>Embryophyta</taxon>
        <taxon>Tracheophyta</taxon>
        <taxon>Spermatophyta</taxon>
        <taxon>Magnoliopsida</taxon>
        <taxon>eudicotyledons</taxon>
        <taxon>Gunneridae</taxon>
        <taxon>Pentapetalae</taxon>
        <taxon>rosids</taxon>
        <taxon>malvids</taxon>
        <taxon>Myrtales</taxon>
        <taxon>Lythraceae</taxon>
        <taxon>Punica</taxon>
    </lineage>
</organism>
<name>A0A218VTZ8_PUNGR</name>
<proteinExistence type="predicted"/>
<dbReference type="Proteomes" id="UP000197138">
    <property type="component" value="Unassembled WGS sequence"/>
</dbReference>
<sequence length="118" mass="13396">MNKELEKQFPGTTLGIKKLQQKLRRLRTQYTQFTELVSHTGVCWDETTNTVKASAHVWDKFIKQRQIGEKNPSILKRAPAIVMTRSMRLPNLLLQRPVGKCVEGVPTLTPDCKSASTC</sequence>
<evidence type="ECO:0000259" key="1">
    <source>
        <dbReference type="Pfam" id="PF12776"/>
    </source>
</evidence>
<dbReference type="InterPro" id="IPR024752">
    <property type="entry name" value="Myb/SANT-like_dom"/>
</dbReference>
<gene>
    <name evidence="2" type="ORF">CDL15_Pgr006407</name>
</gene>
<accession>A0A218VTZ8</accession>
<feature type="domain" description="Myb/SANT-like" evidence="1">
    <location>
        <begin position="2"/>
        <end position="61"/>
    </location>
</feature>
<dbReference type="EMBL" id="MTKT01005821">
    <property type="protein sequence ID" value="OWM64037.1"/>
    <property type="molecule type" value="Genomic_DNA"/>
</dbReference>
<comment type="caution">
    <text evidence="2">The sequence shown here is derived from an EMBL/GenBank/DDBJ whole genome shotgun (WGS) entry which is preliminary data.</text>
</comment>
<dbReference type="AlphaFoldDB" id="A0A218VTZ8"/>
<protein>
    <recommendedName>
        <fullName evidence="1">Myb/SANT-like domain-containing protein</fullName>
    </recommendedName>
</protein>